<organism evidence="1 2">
    <name type="scientific">Phenylobacterium haematophilum</name>
    <dbReference type="NCBI Taxonomy" id="98513"/>
    <lineage>
        <taxon>Bacteria</taxon>
        <taxon>Pseudomonadati</taxon>
        <taxon>Pseudomonadota</taxon>
        <taxon>Alphaproteobacteria</taxon>
        <taxon>Caulobacterales</taxon>
        <taxon>Caulobacteraceae</taxon>
        <taxon>Phenylobacterium</taxon>
    </lineage>
</organism>
<dbReference type="RefSeq" id="WP_183769742.1">
    <property type="nucleotide sequence ID" value="NZ_JACIDK010000001.1"/>
</dbReference>
<dbReference type="NCBIfam" id="NF009435">
    <property type="entry name" value="PRK12794.1"/>
    <property type="match status" value="1"/>
</dbReference>
<dbReference type="GO" id="GO:0044781">
    <property type="term" value="P:bacterial-type flagellum organization"/>
    <property type="evidence" value="ECO:0007669"/>
    <property type="project" value="InterPro"/>
</dbReference>
<keyword evidence="1" id="KW-0969">Cilium</keyword>
<reference evidence="1 2" key="1">
    <citation type="submission" date="2020-08" db="EMBL/GenBank/DDBJ databases">
        <title>Genomic Encyclopedia of Type Strains, Phase IV (KMG-IV): sequencing the most valuable type-strain genomes for metagenomic binning, comparative biology and taxonomic classification.</title>
        <authorList>
            <person name="Goeker M."/>
        </authorList>
    </citation>
    <scope>NUCLEOTIDE SEQUENCE [LARGE SCALE GENOMIC DNA]</scope>
    <source>
        <strain evidence="1 2">DSM 21793</strain>
    </source>
</reference>
<dbReference type="Proteomes" id="UP000530564">
    <property type="component" value="Unassembled WGS sequence"/>
</dbReference>
<dbReference type="InterPro" id="IPR010845">
    <property type="entry name" value="FlaF"/>
</dbReference>
<keyword evidence="2" id="KW-1185">Reference proteome</keyword>
<comment type="caution">
    <text evidence="1">The sequence shown here is derived from an EMBL/GenBank/DDBJ whole genome shotgun (WGS) entry which is preliminary data.</text>
</comment>
<proteinExistence type="predicted"/>
<dbReference type="AlphaFoldDB" id="A0A839ZUP7"/>
<accession>A0A839ZUP7</accession>
<keyword evidence="1" id="KW-0282">Flagellum</keyword>
<keyword evidence="1" id="KW-0966">Cell projection</keyword>
<dbReference type="EMBL" id="JACIDK010000001">
    <property type="protein sequence ID" value="MBB3889744.1"/>
    <property type="molecule type" value="Genomic_DNA"/>
</dbReference>
<evidence type="ECO:0000313" key="1">
    <source>
        <dbReference type="EMBL" id="MBB3889744.1"/>
    </source>
</evidence>
<evidence type="ECO:0000313" key="2">
    <source>
        <dbReference type="Proteomes" id="UP000530564"/>
    </source>
</evidence>
<protein>
    <submittedName>
        <fullName evidence="1">Flagellar protein FlaF</fullName>
    </submittedName>
</protein>
<dbReference type="Pfam" id="PF07309">
    <property type="entry name" value="FlaF"/>
    <property type="match status" value="1"/>
</dbReference>
<name>A0A839ZUP7_9CAUL</name>
<sequence>MSLRAYQQAASRAEAPKDAEYRLFGQVTRALIVASEAPATDFAVRIDAIDWNRRLWSTLARDCSEPDNKLPPQIRAGIISLSLFVGRHSSEVMRGEDNFDTLIEINKMMMQALSQRADAPAAA</sequence>
<gene>
    <name evidence="1" type="ORF">GGQ61_000441</name>
</gene>